<gene>
    <name evidence="6" type="ORF">BGZ97_008540</name>
</gene>
<dbReference type="GO" id="GO:0031012">
    <property type="term" value="C:extracellular matrix"/>
    <property type="evidence" value="ECO:0007669"/>
    <property type="project" value="InterPro"/>
</dbReference>
<dbReference type="InterPro" id="IPR024079">
    <property type="entry name" value="MetalloPept_cat_dom_sf"/>
</dbReference>
<keyword evidence="4" id="KW-0862">Zinc</keyword>
<evidence type="ECO:0000256" key="3">
    <source>
        <dbReference type="ARBA" id="ARBA00022801"/>
    </source>
</evidence>
<keyword evidence="3" id="KW-0378">Hydrolase</keyword>
<dbReference type="GO" id="GO:0008270">
    <property type="term" value="F:zinc ion binding"/>
    <property type="evidence" value="ECO:0007669"/>
    <property type="project" value="InterPro"/>
</dbReference>
<dbReference type="GO" id="GO:0004222">
    <property type="term" value="F:metalloendopeptidase activity"/>
    <property type="evidence" value="ECO:0007669"/>
    <property type="project" value="InterPro"/>
</dbReference>
<dbReference type="SMART" id="SM00235">
    <property type="entry name" value="ZnMc"/>
    <property type="match status" value="1"/>
</dbReference>
<dbReference type="Gene3D" id="3.40.390.10">
    <property type="entry name" value="Collagenase (Catalytic Domain)"/>
    <property type="match status" value="1"/>
</dbReference>
<dbReference type="EMBL" id="JAAAIN010003927">
    <property type="protein sequence ID" value="KAG0283465.1"/>
    <property type="molecule type" value="Genomic_DNA"/>
</dbReference>
<proteinExistence type="predicted"/>
<accession>A0A9P6QRU8</accession>
<evidence type="ECO:0000313" key="7">
    <source>
        <dbReference type="Proteomes" id="UP000823405"/>
    </source>
</evidence>
<dbReference type="GO" id="GO:0006508">
    <property type="term" value="P:proteolysis"/>
    <property type="evidence" value="ECO:0007669"/>
    <property type="project" value="UniProtKB-KW"/>
</dbReference>
<organism evidence="6 7">
    <name type="scientific">Linnemannia gamsii</name>
    <dbReference type="NCBI Taxonomy" id="64522"/>
    <lineage>
        <taxon>Eukaryota</taxon>
        <taxon>Fungi</taxon>
        <taxon>Fungi incertae sedis</taxon>
        <taxon>Mucoromycota</taxon>
        <taxon>Mortierellomycotina</taxon>
        <taxon>Mortierellomycetes</taxon>
        <taxon>Mortierellales</taxon>
        <taxon>Mortierellaceae</taxon>
        <taxon>Linnemannia</taxon>
    </lineage>
</organism>
<dbReference type="InterPro" id="IPR001818">
    <property type="entry name" value="Pept_M10_metallopeptidase"/>
</dbReference>
<keyword evidence="7" id="KW-1185">Reference proteome</keyword>
<feature type="non-terminal residue" evidence="6">
    <location>
        <position position="227"/>
    </location>
</feature>
<dbReference type="InterPro" id="IPR006026">
    <property type="entry name" value="Peptidase_Metallo"/>
</dbReference>
<evidence type="ECO:0000313" key="6">
    <source>
        <dbReference type="EMBL" id="KAG0283465.1"/>
    </source>
</evidence>
<name>A0A9P6QRU8_9FUNG</name>
<evidence type="ECO:0000256" key="2">
    <source>
        <dbReference type="ARBA" id="ARBA00022723"/>
    </source>
</evidence>
<dbReference type="OrthoDB" id="406838at2759"/>
<protein>
    <recommendedName>
        <fullName evidence="5">Peptidase metallopeptidase domain-containing protein</fullName>
    </recommendedName>
</protein>
<reference evidence="6" key="1">
    <citation type="journal article" date="2020" name="Fungal Divers.">
        <title>Resolving the Mortierellaceae phylogeny through synthesis of multi-gene phylogenetics and phylogenomics.</title>
        <authorList>
            <person name="Vandepol N."/>
            <person name="Liber J."/>
            <person name="Desiro A."/>
            <person name="Na H."/>
            <person name="Kennedy M."/>
            <person name="Barry K."/>
            <person name="Grigoriev I.V."/>
            <person name="Miller A.N."/>
            <person name="O'Donnell K."/>
            <person name="Stajich J.E."/>
            <person name="Bonito G."/>
        </authorList>
    </citation>
    <scope>NUCLEOTIDE SEQUENCE</scope>
    <source>
        <strain evidence="6">NVP60</strain>
    </source>
</reference>
<evidence type="ECO:0000256" key="1">
    <source>
        <dbReference type="ARBA" id="ARBA00022670"/>
    </source>
</evidence>
<dbReference type="Pfam" id="PF00413">
    <property type="entry name" value="Peptidase_M10"/>
    <property type="match status" value="1"/>
</dbReference>
<comment type="caution">
    <text evidence="6">The sequence shown here is derived from an EMBL/GenBank/DDBJ whole genome shotgun (WGS) entry which is preliminary data.</text>
</comment>
<dbReference type="AlphaFoldDB" id="A0A9P6QRU8"/>
<feature type="domain" description="Peptidase metallopeptidase" evidence="5">
    <location>
        <begin position="46"/>
        <end position="205"/>
    </location>
</feature>
<keyword evidence="1" id="KW-0645">Protease</keyword>
<keyword evidence="2" id="KW-0479">Metal-binding</keyword>
<dbReference type="SUPFAM" id="SSF55486">
    <property type="entry name" value="Metalloproteases ('zincins'), catalytic domain"/>
    <property type="match status" value="1"/>
</dbReference>
<evidence type="ECO:0000259" key="5">
    <source>
        <dbReference type="SMART" id="SM00235"/>
    </source>
</evidence>
<sequence>MTEHIKQDLPRVDPSIHRFGKHRLCVDGERARKLSPSEAVLGTRGFIPLWEKDVVLRYRFNERTLRDTKRTKEEILELFNKAVDQWGDAAPVTFIEDNVAWDFEFYLRKDKYCFEGGCVLASAFFPETGRNKLFIYPTMFLQPPNEQVATLVHELGHVFGLRHWFAKIEDETNGWRSEVFGHNDPVTIMNYDDQTTAVNESTLTENDKEDLKRLYKLVWSGKLKKIG</sequence>
<dbReference type="Proteomes" id="UP000823405">
    <property type="component" value="Unassembled WGS sequence"/>
</dbReference>
<evidence type="ECO:0000256" key="4">
    <source>
        <dbReference type="ARBA" id="ARBA00022833"/>
    </source>
</evidence>